<dbReference type="GO" id="GO:1990904">
    <property type="term" value="C:ribonucleoprotein complex"/>
    <property type="evidence" value="ECO:0007669"/>
    <property type="project" value="UniProtKB-KW"/>
</dbReference>
<name>F1LEI8_ASCSU</name>
<dbReference type="GO" id="GO:0006412">
    <property type="term" value="P:translation"/>
    <property type="evidence" value="ECO:0007669"/>
    <property type="project" value="InterPro"/>
</dbReference>
<organism evidence="7">
    <name type="scientific">Ascaris suum</name>
    <name type="common">Pig roundworm</name>
    <name type="synonym">Ascaris lumbricoides</name>
    <dbReference type="NCBI Taxonomy" id="6253"/>
    <lineage>
        <taxon>Eukaryota</taxon>
        <taxon>Metazoa</taxon>
        <taxon>Ecdysozoa</taxon>
        <taxon>Nematoda</taxon>
        <taxon>Chromadorea</taxon>
        <taxon>Rhabditida</taxon>
        <taxon>Spirurina</taxon>
        <taxon>Ascaridomorpha</taxon>
        <taxon>Ascaridoidea</taxon>
        <taxon>Ascarididae</taxon>
        <taxon>Ascaris</taxon>
    </lineage>
</organism>
<dbReference type="InterPro" id="IPR038097">
    <property type="entry name" value="Ribosomal_eL36_sf"/>
</dbReference>
<evidence type="ECO:0000256" key="4">
    <source>
        <dbReference type="ARBA" id="ARBA00023274"/>
    </source>
</evidence>
<keyword evidence="4" id="KW-0687">Ribonucleoprotein</keyword>
<evidence type="ECO:0000313" key="7">
    <source>
        <dbReference type="EMBL" id="ADY48542.1"/>
    </source>
</evidence>
<dbReference type="InterPro" id="IPR000509">
    <property type="entry name" value="Ribosomal_eL36"/>
</dbReference>
<protein>
    <recommendedName>
        <fullName evidence="5">Large ribosomal subunit protein eL36</fullName>
    </recommendedName>
    <alternativeName>
        <fullName evidence="6">60S ribosomal protein L36</fullName>
    </alternativeName>
</protein>
<evidence type="ECO:0000256" key="6">
    <source>
        <dbReference type="ARBA" id="ARBA00035331"/>
    </source>
</evidence>
<comment type="similarity">
    <text evidence="1">Belongs to the eukaryotic ribosomal protein eL36 family.</text>
</comment>
<sequence length="112" mass="13117">MVAVEALAVGLNACYKVTKNERKQRQNRHKGRLSKRNKIVRELVREVTGMAPYERRMSASRDRIDTKDVSRRGTKLSESWYARSLVWLLMSEELWSCSESTQRTPLEKEQNC</sequence>
<dbReference type="EMBL" id="JI180914">
    <property type="protein sequence ID" value="ADY48542.1"/>
    <property type="molecule type" value="mRNA"/>
</dbReference>
<evidence type="ECO:0000256" key="5">
    <source>
        <dbReference type="ARBA" id="ARBA00035226"/>
    </source>
</evidence>
<dbReference type="PANTHER" id="PTHR10114">
    <property type="entry name" value="60S RIBOSOMAL PROTEIN L36"/>
    <property type="match status" value="1"/>
</dbReference>
<dbReference type="GO" id="GO:0005840">
    <property type="term" value="C:ribosome"/>
    <property type="evidence" value="ECO:0007669"/>
    <property type="project" value="UniProtKB-KW"/>
</dbReference>
<evidence type="ECO:0000256" key="3">
    <source>
        <dbReference type="ARBA" id="ARBA00022980"/>
    </source>
</evidence>
<accession>F1LEI8</accession>
<keyword evidence="3 7" id="KW-0689">Ribosomal protein</keyword>
<dbReference type="AlphaFoldDB" id="F1LEI8"/>
<reference evidence="7" key="1">
    <citation type="journal article" date="2011" name="Genome Res.">
        <title>Deep small RNA sequencing from the nematode Ascaris reveals conservation, functional diversification, and novel developmental profiles.</title>
        <authorList>
            <person name="Wang J."/>
            <person name="Czech B."/>
            <person name="Crunk A."/>
            <person name="Wallace A."/>
            <person name="Mitreva M."/>
            <person name="Hannon G.J."/>
            <person name="Davis R.E."/>
        </authorList>
    </citation>
    <scope>NUCLEOTIDE SEQUENCE</scope>
</reference>
<evidence type="ECO:0000256" key="2">
    <source>
        <dbReference type="ARBA" id="ARBA00011133"/>
    </source>
</evidence>
<comment type="subunit">
    <text evidence="2">Component of the large ribosomal subunit.</text>
</comment>
<dbReference type="Gene3D" id="1.10.10.1760">
    <property type="entry name" value="60S ribosomal protein L36"/>
    <property type="match status" value="1"/>
</dbReference>
<dbReference type="GO" id="GO:0003735">
    <property type="term" value="F:structural constituent of ribosome"/>
    <property type="evidence" value="ECO:0007669"/>
    <property type="project" value="InterPro"/>
</dbReference>
<proteinExistence type="evidence at transcript level"/>
<dbReference type="Pfam" id="PF01158">
    <property type="entry name" value="Ribosomal_L36e"/>
    <property type="match status" value="1"/>
</dbReference>
<evidence type="ECO:0000256" key="1">
    <source>
        <dbReference type="ARBA" id="ARBA00006509"/>
    </source>
</evidence>